<proteinExistence type="predicted"/>
<dbReference type="PATRIC" id="fig|292.27.peg.8709"/>
<comment type="caution">
    <text evidence="2">The sequence shown here is derived from an EMBL/GenBank/DDBJ whole genome shotgun (WGS) entry which is preliminary data.</text>
</comment>
<evidence type="ECO:0008006" key="4">
    <source>
        <dbReference type="Google" id="ProtNLM"/>
    </source>
</evidence>
<feature type="transmembrane region" description="Helical" evidence="1">
    <location>
        <begin position="137"/>
        <end position="163"/>
    </location>
</feature>
<evidence type="ECO:0000313" key="3">
    <source>
        <dbReference type="Proteomes" id="UP000036338"/>
    </source>
</evidence>
<evidence type="ECO:0000313" key="2">
    <source>
        <dbReference type="EMBL" id="KML43827.1"/>
    </source>
</evidence>
<dbReference type="Proteomes" id="UP000036338">
    <property type="component" value="Unassembled WGS sequence"/>
</dbReference>
<organism evidence="2 3">
    <name type="scientific">Burkholderia cepacia</name>
    <name type="common">Pseudomonas cepacia</name>
    <dbReference type="NCBI Taxonomy" id="292"/>
    <lineage>
        <taxon>Bacteria</taxon>
        <taxon>Pseudomonadati</taxon>
        <taxon>Pseudomonadota</taxon>
        <taxon>Betaproteobacteria</taxon>
        <taxon>Burkholderiales</taxon>
        <taxon>Burkholderiaceae</taxon>
        <taxon>Burkholderia</taxon>
        <taxon>Burkholderia cepacia complex</taxon>
    </lineage>
</organism>
<accession>A0A0J5VZF3</accession>
<dbReference type="RefSeq" id="WP_048251830.1">
    <property type="nucleotide sequence ID" value="NZ_LDWR01000096.1"/>
</dbReference>
<keyword evidence="1" id="KW-0812">Transmembrane</keyword>
<dbReference type="AlphaFoldDB" id="A0A0J5VZF3"/>
<dbReference type="EMBL" id="LDWR01000096">
    <property type="protein sequence ID" value="KML43827.1"/>
    <property type="molecule type" value="Genomic_DNA"/>
</dbReference>
<gene>
    <name evidence="2" type="ORF">VL15_37055</name>
</gene>
<protein>
    <recommendedName>
        <fullName evidence="4">DUF4386 domain-containing protein</fullName>
    </recommendedName>
</protein>
<feature type="transmembrane region" description="Helical" evidence="1">
    <location>
        <begin position="98"/>
        <end position="125"/>
    </location>
</feature>
<name>A0A0J5VZF3_BURCE</name>
<keyword evidence="1" id="KW-0472">Membrane</keyword>
<feature type="transmembrane region" description="Helical" evidence="1">
    <location>
        <begin position="16"/>
        <end position="37"/>
    </location>
</feature>
<keyword evidence="1" id="KW-1133">Transmembrane helix</keyword>
<reference evidence="2 3" key="1">
    <citation type="submission" date="2015-05" db="EMBL/GenBank/DDBJ databases">
        <title>Draft genome of Burkholderia cepacia LK29.</title>
        <authorList>
            <person name="Chan X.Y."/>
        </authorList>
    </citation>
    <scope>NUCLEOTIDE SEQUENCE [LARGE SCALE GENOMIC DNA]</scope>
    <source>
        <strain evidence="2 3">LK29</strain>
    </source>
</reference>
<feature type="transmembrane region" description="Helical" evidence="1">
    <location>
        <begin position="170"/>
        <end position="192"/>
    </location>
</feature>
<sequence>MSASYAEKPTFYVPKAFFYIQGAIVSVLLNVVLYFYLANFHDGTSIPAMLSAYTAHAFQFKATTILLAFLLGPMIVISGMLAGRLWHADTSQYHQLSWIALISDIAFLGAWGAAIGLGLAAMGVLEYAPQTVPYTLVAGFGSVASVLGVLWAPFGLSCFYISVKSGLLPGWLNILTLVAVLMNCCAVFGMFTMTGPLNPINGQIAAGFPFYGPVTWFNMVMAWLLSQMFSRK</sequence>
<feature type="transmembrane region" description="Helical" evidence="1">
    <location>
        <begin position="204"/>
        <end position="225"/>
    </location>
</feature>
<evidence type="ECO:0000256" key="1">
    <source>
        <dbReference type="SAM" id="Phobius"/>
    </source>
</evidence>
<feature type="transmembrane region" description="Helical" evidence="1">
    <location>
        <begin position="57"/>
        <end position="86"/>
    </location>
</feature>